<name>A0A8W8MSP4_MAGGI</name>
<evidence type="ECO:0000259" key="8">
    <source>
        <dbReference type="Pfam" id="PF22528"/>
    </source>
</evidence>
<dbReference type="InterPro" id="IPR025799">
    <property type="entry name" value="Arg_MeTrfase"/>
</dbReference>
<comment type="catalytic activity">
    <reaction evidence="5">
        <text>L-arginyl-[protein] + S-adenosyl-L-methionine = N(omega)-methyl-L-arginyl-[protein] + S-adenosyl-L-homocysteine + H(+)</text>
        <dbReference type="Rhea" id="RHEA:48100"/>
        <dbReference type="Rhea" id="RHEA-COMP:10532"/>
        <dbReference type="Rhea" id="RHEA-COMP:11990"/>
        <dbReference type="ChEBI" id="CHEBI:15378"/>
        <dbReference type="ChEBI" id="CHEBI:29965"/>
        <dbReference type="ChEBI" id="CHEBI:57856"/>
        <dbReference type="ChEBI" id="CHEBI:59789"/>
        <dbReference type="ChEBI" id="CHEBI:65280"/>
    </reaction>
    <physiologicalReaction direction="left-to-right" evidence="5">
        <dbReference type="Rhea" id="RHEA:48101"/>
    </physiologicalReaction>
</comment>
<dbReference type="AlphaFoldDB" id="A0A8W8MSP4"/>
<dbReference type="SUPFAM" id="SSF53335">
    <property type="entry name" value="S-adenosyl-L-methionine-dependent methyltransferases"/>
    <property type="match status" value="1"/>
</dbReference>
<evidence type="ECO:0000256" key="6">
    <source>
        <dbReference type="PROSITE-ProRule" id="PRU01015"/>
    </source>
</evidence>
<evidence type="ECO:0000313" key="10">
    <source>
        <dbReference type="Proteomes" id="UP000005408"/>
    </source>
</evidence>
<dbReference type="Pfam" id="PF22528">
    <property type="entry name" value="PRMT_C"/>
    <property type="match status" value="1"/>
</dbReference>
<dbReference type="Gene3D" id="3.40.50.150">
    <property type="entry name" value="Vaccinia Virus protein VP39"/>
    <property type="match status" value="1"/>
</dbReference>
<keyword evidence="4 6" id="KW-0949">S-adenosyl-L-methionine</keyword>
<organism evidence="9 10">
    <name type="scientific">Magallana gigas</name>
    <name type="common">Pacific oyster</name>
    <name type="synonym">Crassostrea gigas</name>
    <dbReference type="NCBI Taxonomy" id="29159"/>
    <lineage>
        <taxon>Eukaryota</taxon>
        <taxon>Metazoa</taxon>
        <taxon>Spiralia</taxon>
        <taxon>Lophotrochozoa</taxon>
        <taxon>Mollusca</taxon>
        <taxon>Bivalvia</taxon>
        <taxon>Autobranchia</taxon>
        <taxon>Pteriomorphia</taxon>
        <taxon>Ostreida</taxon>
        <taxon>Ostreoidea</taxon>
        <taxon>Ostreidae</taxon>
        <taxon>Magallana</taxon>
    </lineage>
</organism>
<proteinExistence type="predicted"/>
<dbReference type="InterPro" id="IPR055135">
    <property type="entry name" value="PRMT_dom"/>
</dbReference>
<dbReference type="CDD" id="cd02440">
    <property type="entry name" value="AdoMet_MTases"/>
    <property type="match status" value="1"/>
</dbReference>
<dbReference type="GO" id="GO:0035241">
    <property type="term" value="F:protein-arginine omega-N monomethyltransferase activity"/>
    <property type="evidence" value="ECO:0007669"/>
    <property type="project" value="TreeGrafter"/>
</dbReference>
<evidence type="ECO:0000256" key="1">
    <source>
        <dbReference type="ARBA" id="ARBA00011925"/>
    </source>
</evidence>
<protein>
    <recommendedName>
        <fullName evidence="1">type I protein arginine methyltransferase</fullName>
        <ecNumber evidence="1">2.1.1.319</ecNumber>
    </recommendedName>
</protein>
<keyword evidence="3 6" id="KW-0808">Transferase</keyword>
<dbReference type="InterPro" id="IPR029063">
    <property type="entry name" value="SAM-dependent_MTases_sf"/>
</dbReference>
<feature type="compositionally biased region" description="Low complexity" evidence="7">
    <location>
        <begin position="7"/>
        <end position="17"/>
    </location>
</feature>
<dbReference type="FunFam" id="3.40.50.150:FF:000003">
    <property type="entry name" value="Blast:Protein arginine N-methyltransferase 1"/>
    <property type="match status" value="1"/>
</dbReference>
<dbReference type="GO" id="GO:0032259">
    <property type="term" value="P:methylation"/>
    <property type="evidence" value="ECO:0007669"/>
    <property type="project" value="UniProtKB-KW"/>
</dbReference>
<dbReference type="PANTHER" id="PTHR11006">
    <property type="entry name" value="PROTEIN ARGININE N-METHYLTRANSFERASE"/>
    <property type="match status" value="1"/>
</dbReference>
<dbReference type="PROSITE" id="PS51678">
    <property type="entry name" value="SAM_MT_PRMT"/>
    <property type="match status" value="1"/>
</dbReference>
<evidence type="ECO:0000256" key="7">
    <source>
        <dbReference type="SAM" id="MobiDB-lite"/>
    </source>
</evidence>
<accession>A0A8W8MSP4</accession>
<dbReference type="Proteomes" id="UP000005408">
    <property type="component" value="Unassembled WGS sequence"/>
</dbReference>
<evidence type="ECO:0000313" key="9">
    <source>
        <dbReference type="EnsemblMetazoa" id="G3773.1:cds"/>
    </source>
</evidence>
<evidence type="ECO:0000256" key="5">
    <source>
        <dbReference type="ARBA" id="ARBA00049303"/>
    </source>
</evidence>
<dbReference type="PANTHER" id="PTHR11006:SF124">
    <property type="entry name" value="ARGININE METHYLTRANSFERASE 1-RELATED"/>
    <property type="match status" value="1"/>
</dbReference>
<keyword evidence="2 6" id="KW-0489">Methyltransferase</keyword>
<dbReference type="GO" id="GO:0035242">
    <property type="term" value="F:protein-arginine omega-N asymmetric methyltransferase activity"/>
    <property type="evidence" value="ECO:0007669"/>
    <property type="project" value="UniProtKB-EC"/>
</dbReference>
<dbReference type="GO" id="GO:0005634">
    <property type="term" value="C:nucleus"/>
    <property type="evidence" value="ECO:0007669"/>
    <property type="project" value="TreeGrafter"/>
</dbReference>
<feature type="domain" description="Protein arginine N-methyltransferase" evidence="8">
    <location>
        <begin position="149"/>
        <end position="223"/>
    </location>
</feature>
<evidence type="ECO:0000256" key="2">
    <source>
        <dbReference type="ARBA" id="ARBA00022603"/>
    </source>
</evidence>
<feature type="region of interest" description="Disordered" evidence="7">
    <location>
        <begin position="1"/>
        <end position="31"/>
    </location>
</feature>
<dbReference type="EC" id="2.1.1.319" evidence="1"/>
<reference evidence="9" key="1">
    <citation type="submission" date="2022-08" db="UniProtKB">
        <authorList>
            <consortium name="EnsemblMetazoa"/>
        </authorList>
    </citation>
    <scope>IDENTIFICATION</scope>
    <source>
        <strain evidence="9">05x7-T-G4-1.051#20</strain>
    </source>
</reference>
<keyword evidence="10" id="KW-1185">Reference proteome</keyword>
<sequence length="237" mass="26865">MAEHMEQTSVTTTSESECSTKPKETPGSVPVEEMTSKDYYFDSYGHFGIHEEMLKDEVRTLTYRNSMIYNKHLFRGKVVLDVGCGTGILSMFAAKAGAAKVIGIECSSIIEYGQKIVAENNYSNVVTLVKGKVEEVELPDGIDKVDIIIITFFNIEFTKCHKRTGFSTAPEAPYTHWKQTVFYFDQLDLTVKKGEEIQGSVNVKPNKSNKRDLDFTIEVDFKGELSEMKETMQYKMR</sequence>
<dbReference type="GO" id="GO:0042054">
    <property type="term" value="F:histone methyltransferase activity"/>
    <property type="evidence" value="ECO:0007669"/>
    <property type="project" value="TreeGrafter"/>
</dbReference>
<evidence type="ECO:0000256" key="3">
    <source>
        <dbReference type="ARBA" id="ARBA00022679"/>
    </source>
</evidence>
<evidence type="ECO:0000256" key="4">
    <source>
        <dbReference type="ARBA" id="ARBA00022691"/>
    </source>
</evidence>
<dbReference type="EnsemblMetazoa" id="G3773.1">
    <property type="protein sequence ID" value="G3773.1:cds"/>
    <property type="gene ID" value="G3773"/>
</dbReference>